<sequence length="29" mass="3622">MNAVVHFLLHPPYVRSFPFTPLRTRWFYE</sequence>
<proteinExistence type="predicted"/>
<organism evidence="1">
    <name type="scientific">Anguilla anguilla</name>
    <name type="common">European freshwater eel</name>
    <name type="synonym">Muraena anguilla</name>
    <dbReference type="NCBI Taxonomy" id="7936"/>
    <lineage>
        <taxon>Eukaryota</taxon>
        <taxon>Metazoa</taxon>
        <taxon>Chordata</taxon>
        <taxon>Craniata</taxon>
        <taxon>Vertebrata</taxon>
        <taxon>Euteleostomi</taxon>
        <taxon>Actinopterygii</taxon>
        <taxon>Neopterygii</taxon>
        <taxon>Teleostei</taxon>
        <taxon>Anguilliformes</taxon>
        <taxon>Anguillidae</taxon>
        <taxon>Anguilla</taxon>
    </lineage>
</organism>
<reference evidence="1" key="1">
    <citation type="submission" date="2014-11" db="EMBL/GenBank/DDBJ databases">
        <authorList>
            <person name="Amaro Gonzalez C."/>
        </authorList>
    </citation>
    <scope>NUCLEOTIDE SEQUENCE</scope>
</reference>
<protein>
    <submittedName>
        <fullName evidence="1">Uncharacterized protein</fullName>
    </submittedName>
</protein>
<dbReference type="EMBL" id="GBXM01068116">
    <property type="protein sequence ID" value="JAH40461.1"/>
    <property type="molecule type" value="Transcribed_RNA"/>
</dbReference>
<accession>A0A0E9SGP7</accession>
<dbReference type="AlphaFoldDB" id="A0A0E9SGP7"/>
<evidence type="ECO:0000313" key="1">
    <source>
        <dbReference type="EMBL" id="JAH40461.1"/>
    </source>
</evidence>
<name>A0A0E9SGP7_ANGAN</name>
<reference evidence="1" key="2">
    <citation type="journal article" date="2015" name="Fish Shellfish Immunol.">
        <title>Early steps in the European eel (Anguilla anguilla)-Vibrio vulnificus interaction in the gills: Role of the RtxA13 toxin.</title>
        <authorList>
            <person name="Callol A."/>
            <person name="Pajuelo D."/>
            <person name="Ebbesson L."/>
            <person name="Teles M."/>
            <person name="MacKenzie S."/>
            <person name="Amaro C."/>
        </authorList>
    </citation>
    <scope>NUCLEOTIDE SEQUENCE</scope>
</reference>